<dbReference type="Gene3D" id="3.40.50.620">
    <property type="entry name" value="HUPs"/>
    <property type="match status" value="1"/>
</dbReference>
<dbReference type="EMBL" id="UINC01047111">
    <property type="protein sequence ID" value="SVB55969.1"/>
    <property type="molecule type" value="Genomic_DNA"/>
</dbReference>
<dbReference type="Pfam" id="PF03054">
    <property type="entry name" value="tRNA_Me_trans"/>
    <property type="match status" value="1"/>
</dbReference>
<gene>
    <name evidence="1" type="ORF">METZ01_LOCUS208823</name>
</gene>
<feature type="non-terminal residue" evidence="1">
    <location>
        <position position="126"/>
    </location>
</feature>
<sequence length="126" mass="14226">MDTSDKEIVFDKHGNCNHCNDFIERADKRAYKGEQSDKRFVEVVSKIKGTGKNKYGYDCVIGVSGGVDSSYAAYIAKKNGLFPLLVHMDNGWDSEIAAKNIKNISNILGLDYQCHVLDWQEFKDLQ</sequence>
<dbReference type="SUPFAM" id="SSF52402">
    <property type="entry name" value="Adenine nucleotide alpha hydrolases-like"/>
    <property type="match status" value="1"/>
</dbReference>
<accession>A0A382EZX0</accession>
<name>A0A382EZX0_9ZZZZ</name>
<dbReference type="AlphaFoldDB" id="A0A382EZX0"/>
<evidence type="ECO:0000313" key="1">
    <source>
        <dbReference type="EMBL" id="SVB55969.1"/>
    </source>
</evidence>
<protein>
    <recommendedName>
        <fullName evidence="2">NAD/GMP synthase domain-containing protein</fullName>
    </recommendedName>
</protein>
<organism evidence="1">
    <name type="scientific">marine metagenome</name>
    <dbReference type="NCBI Taxonomy" id="408172"/>
    <lineage>
        <taxon>unclassified sequences</taxon>
        <taxon>metagenomes</taxon>
        <taxon>ecological metagenomes</taxon>
    </lineage>
</organism>
<evidence type="ECO:0008006" key="2">
    <source>
        <dbReference type="Google" id="ProtNLM"/>
    </source>
</evidence>
<reference evidence="1" key="1">
    <citation type="submission" date="2018-05" db="EMBL/GenBank/DDBJ databases">
        <authorList>
            <person name="Lanie J.A."/>
            <person name="Ng W.-L."/>
            <person name="Kazmierczak K.M."/>
            <person name="Andrzejewski T.M."/>
            <person name="Davidsen T.M."/>
            <person name="Wayne K.J."/>
            <person name="Tettelin H."/>
            <person name="Glass J.I."/>
            <person name="Rusch D."/>
            <person name="Podicherti R."/>
            <person name="Tsui H.-C.T."/>
            <person name="Winkler M.E."/>
        </authorList>
    </citation>
    <scope>NUCLEOTIDE SEQUENCE</scope>
</reference>
<proteinExistence type="predicted"/>
<dbReference type="InterPro" id="IPR014729">
    <property type="entry name" value="Rossmann-like_a/b/a_fold"/>
</dbReference>